<keyword evidence="9" id="KW-1185">Reference proteome</keyword>
<dbReference type="GO" id="GO:0005879">
    <property type="term" value="C:axonemal microtubule"/>
    <property type="evidence" value="ECO:0007669"/>
    <property type="project" value="InterPro"/>
</dbReference>
<dbReference type="PANTHER" id="PTHR20899">
    <property type="entry name" value="PIERCE HOMOLOG"/>
    <property type="match status" value="1"/>
</dbReference>
<protein>
    <submittedName>
        <fullName evidence="8">Uncharacterized protein</fullName>
    </submittedName>
</protein>
<feature type="region of interest" description="Disordered" evidence="7">
    <location>
        <begin position="68"/>
        <end position="100"/>
    </location>
</feature>
<dbReference type="Proteomes" id="UP000688137">
    <property type="component" value="Unassembled WGS sequence"/>
</dbReference>
<organism evidence="8 9">
    <name type="scientific">Paramecium primaurelia</name>
    <dbReference type="NCBI Taxonomy" id="5886"/>
    <lineage>
        <taxon>Eukaryota</taxon>
        <taxon>Sar</taxon>
        <taxon>Alveolata</taxon>
        <taxon>Ciliophora</taxon>
        <taxon>Intramacronucleata</taxon>
        <taxon>Oligohymenophorea</taxon>
        <taxon>Peniculida</taxon>
        <taxon>Parameciidae</taxon>
        <taxon>Paramecium</taxon>
    </lineage>
</organism>
<gene>
    <name evidence="8" type="ORF">PPRIM_AZ9-3.1.T0420278</name>
</gene>
<evidence type="ECO:0000313" key="9">
    <source>
        <dbReference type="Proteomes" id="UP000688137"/>
    </source>
</evidence>
<keyword evidence="3" id="KW-0963">Cytoplasm</keyword>
<name>A0A8S1LQR2_PARPR</name>
<evidence type="ECO:0000256" key="2">
    <source>
        <dbReference type="ARBA" id="ARBA00004245"/>
    </source>
</evidence>
<accession>A0A8S1LQR2</accession>
<evidence type="ECO:0000256" key="3">
    <source>
        <dbReference type="ARBA" id="ARBA00022490"/>
    </source>
</evidence>
<evidence type="ECO:0000313" key="8">
    <source>
        <dbReference type="EMBL" id="CAD8068675.1"/>
    </source>
</evidence>
<keyword evidence="5" id="KW-0966">Cell projection</keyword>
<comment type="subcellular location">
    <subcellularLocation>
        <location evidence="1">Cell projection</location>
        <location evidence="1">Cilium</location>
    </subcellularLocation>
    <subcellularLocation>
        <location evidence="2">Cytoplasm</location>
        <location evidence="2">Cytoskeleton</location>
    </subcellularLocation>
</comment>
<dbReference type="InterPro" id="IPR026507">
    <property type="entry name" value="PIRC1/2"/>
</dbReference>
<dbReference type="PANTHER" id="PTHR20899:SF1">
    <property type="entry name" value="PIERCER OF MICROTUBULE WALL 1 PROTEIN"/>
    <property type="match status" value="1"/>
</dbReference>
<evidence type="ECO:0000256" key="6">
    <source>
        <dbReference type="ARBA" id="ARBA00038014"/>
    </source>
</evidence>
<comment type="caution">
    <text evidence="8">The sequence shown here is derived from an EMBL/GenBank/DDBJ whole genome shotgun (WGS) entry which is preliminary data.</text>
</comment>
<evidence type="ECO:0000256" key="5">
    <source>
        <dbReference type="ARBA" id="ARBA00023273"/>
    </source>
</evidence>
<feature type="compositionally biased region" description="Basic and acidic residues" evidence="7">
    <location>
        <begin position="70"/>
        <end position="89"/>
    </location>
</feature>
<dbReference type="GO" id="GO:0035082">
    <property type="term" value="P:axoneme assembly"/>
    <property type="evidence" value="ECO:0007669"/>
    <property type="project" value="InterPro"/>
</dbReference>
<comment type="similarity">
    <text evidence="6">Belongs to the PIERCE1 family.</text>
</comment>
<dbReference type="AlphaFoldDB" id="A0A8S1LQR2"/>
<reference evidence="8" key="1">
    <citation type="submission" date="2021-01" db="EMBL/GenBank/DDBJ databases">
        <authorList>
            <consortium name="Genoscope - CEA"/>
            <person name="William W."/>
        </authorList>
    </citation>
    <scope>NUCLEOTIDE SEQUENCE</scope>
</reference>
<evidence type="ECO:0000256" key="1">
    <source>
        <dbReference type="ARBA" id="ARBA00004138"/>
    </source>
</evidence>
<dbReference type="OMA" id="QYRTCNS"/>
<evidence type="ECO:0000256" key="7">
    <source>
        <dbReference type="SAM" id="MobiDB-lite"/>
    </source>
</evidence>
<dbReference type="Pfam" id="PF14892">
    <property type="entry name" value="PIRC1_2"/>
    <property type="match status" value="1"/>
</dbReference>
<sequence>MQSTRSNSAQYRTCNSQYGQGWLLHQGQQQIKLNEAPVPTYAEIVRSMQDFKRAEKLIKNKLVAQQISLESEKKETEEQKQRRKIDNKVPPKPFPVQEDQYKKPPLGINVGLPIYETSNMQYGQLNPTKFELIEKYYPRDAKFTQGFLGSTYKFDGLNTSVAFSKTHKALDEY</sequence>
<evidence type="ECO:0000256" key="4">
    <source>
        <dbReference type="ARBA" id="ARBA00023212"/>
    </source>
</evidence>
<dbReference type="EMBL" id="CAJJDM010000041">
    <property type="protein sequence ID" value="CAD8068675.1"/>
    <property type="molecule type" value="Genomic_DNA"/>
</dbReference>
<proteinExistence type="inferred from homology"/>
<keyword evidence="4" id="KW-0206">Cytoskeleton</keyword>